<comment type="caution">
    <text evidence="1">The sequence shown here is derived from an EMBL/GenBank/DDBJ whole genome shotgun (WGS) entry which is preliminary data.</text>
</comment>
<organism evidence="1 2">
    <name type="scientific">Haloactinomyces albus</name>
    <dbReference type="NCBI Taxonomy" id="1352928"/>
    <lineage>
        <taxon>Bacteria</taxon>
        <taxon>Bacillati</taxon>
        <taxon>Actinomycetota</taxon>
        <taxon>Actinomycetes</taxon>
        <taxon>Actinopolysporales</taxon>
        <taxon>Actinopolysporaceae</taxon>
        <taxon>Haloactinomyces</taxon>
    </lineage>
</organism>
<name>A0AAE4CLQ3_9ACTN</name>
<proteinExistence type="predicted"/>
<dbReference type="AlphaFoldDB" id="A0AAE4CLQ3"/>
<accession>A0AAE4CLQ3</accession>
<sequence length="34" mass="3978">MRESEFAARATEAATFLIEDHQVKMDELKARYYG</sequence>
<protein>
    <submittedName>
        <fullName evidence="1">Uncharacterized protein</fullName>
    </submittedName>
</protein>
<reference evidence="1" key="1">
    <citation type="submission" date="2023-07" db="EMBL/GenBank/DDBJ databases">
        <title>Sequencing the genomes of 1000 actinobacteria strains.</title>
        <authorList>
            <person name="Klenk H.-P."/>
        </authorList>
    </citation>
    <scope>NUCLEOTIDE SEQUENCE</scope>
    <source>
        <strain evidence="1">DSM 45977</strain>
    </source>
</reference>
<dbReference type="EMBL" id="JAVDXW010000001">
    <property type="protein sequence ID" value="MDR7302079.1"/>
    <property type="molecule type" value="Genomic_DNA"/>
</dbReference>
<dbReference type="Proteomes" id="UP001180845">
    <property type="component" value="Unassembled WGS sequence"/>
</dbReference>
<keyword evidence="2" id="KW-1185">Reference proteome</keyword>
<evidence type="ECO:0000313" key="2">
    <source>
        <dbReference type="Proteomes" id="UP001180845"/>
    </source>
</evidence>
<evidence type="ECO:0000313" key="1">
    <source>
        <dbReference type="EMBL" id="MDR7302079.1"/>
    </source>
</evidence>
<gene>
    <name evidence="1" type="ORF">JOF55_002260</name>
</gene>